<name>A0A381ZQ55_9ZZZZ</name>
<gene>
    <name evidence="9" type="ORF">METZ01_LOCUS144239</name>
</gene>
<evidence type="ECO:0000256" key="5">
    <source>
        <dbReference type="ARBA" id="ARBA00023136"/>
    </source>
</evidence>
<evidence type="ECO:0000259" key="8">
    <source>
        <dbReference type="Pfam" id="PF02687"/>
    </source>
</evidence>
<evidence type="ECO:0000256" key="6">
    <source>
        <dbReference type="ARBA" id="ARBA00038076"/>
    </source>
</evidence>
<keyword evidence="4 7" id="KW-1133">Transmembrane helix</keyword>
<feature type="transmembrane region" description="Helical" evidence="7">
    <location>
        <begin position="420"/>
        <end position="444"/>
    </location>
</feature>
<dbReference type="AlphaFoldDB" id="A0A381ZQ55"/>
<evidence type="ECO:0000256" key="3">
    <source>
        <dbReference type="ARBA" id="ARBA00022692"/>
    </source>
</evidence>
<keyword evidence="5 7" id="KW-0472">Membrane</keyword>
<feature type="domain" description="ABC3 transporter permease C-terminal" evidence="8">
    <location>
        <begin position="316"/>
        <end position="447"/>
    </location>
</feature>
<proteinExistence type="inferred from homology"/>
<evidence type="ECO:0000256" key="7">
    <source>
        <dbReference type="SAM" id="Phobius"/>
    </source>
</evidence>
<feature type="transmembrane region" description="Helical" evidence="7">
    <location>
        <begin position="309"/>
        <end position="330"/>
    </location>
</feature>
<dbReference type="PANTHER" id="PTHR30572:SF4">
    <property type="entry name" value="ABC TRANSPORTER PERMEASE YTRF"/>
    <property type="match status" value="1"/>
</dbReference>
<evidence type="ECO:0000256" key="1">
    <source>
        <dbReference type="ARBA" id="ARBA00004651"/>
    </source>
</evidence>
<evidence type="ECO:0000256" key="2">
    <source>
        <dbReference type="ARBA" id="ARBA00022475"/>
    </source>
</evidence>
<keyword evidence="2" id="KW-1003">Cell membrane</keyword>
<dbReference type="Pfam" id="PF02687">
    <property type="entry name" value="FtsX"/>
    <property type="match status" value="1"/>
</dbReference>
<dbReference type="InterPro" id="IPR003838">
    <property type="entry name" value="ABC3_permease_C"/>
</dbReference>
<dbReference type="InterPro" id="IPR050250">
    <property type="entry name" value="Macrolide_Exporter_MacB"/>
</dbReference>
<sequence>MIIFFQGFMDGVMNSMFLDSAVVSTGHVKVMTRCYKEESQLLPNDLALLETDQLVDELRQNHPDHFWTPRITFGGLLDVPDENGETQSQGPVLALGIDLLSDDSRQIEIWKLERRLIDGRLPENANEALLSTKLAGRLGLSTGETVTLIGSTMYNAFTTYNFTVVGTFKLNLGPVDRQMMLVDISGARLALDMENAASEILGYSNSLFYNDTAAVALRETFNKGYSDSIIQVLRNQQSYETLSLMEDWNNMNVKQYNILPGQRSQGLADNNMYDNIKEWGESSVEDAGVFSPTMMALRDANQMGNMVDYMSAATGLIVGVFLVIGMIVLWNMSLMNGLRRYGEIGMRLAIGESKGQVYRSMILESVIIGCIGTVIGTVFGLGLTYYMQEVGLDYSDAMESLGSTEFIFSNVFYAQVTPELYYIGIMPGVLATVLGTMLAGRAIYKREMAQLFKELET</sequence>
<keyword evidence="3 7" id="KW-0812">Transmembrane</keyword>
<evidence type="ECO:0000256" key="4">
    <source>
        <dbReference type="ARBA" id="ARBA00022989"/>
    </source>
</evidence>
<dbReference type="PANTHER" id="PTHR30572">
    <property type="entry name" value="MEMBRANE COMPONENT OF TRANSPORTER-RELATED"/>
    <property type="match status" value="1"/>
</dbReference>
<organism evidence="9">
    <name type="scientific">marine metagenome</name>
    <dbReference type="NCBI Taxonomy" id="408172"/>
    <lineage>
        <taxon>unclassified sequences</taxon>
        <taxon>metagenomes</taxon>
        <taxon>ecological metagenomes</taxon>
    </lineage>
</organism>
<comment type="similarity">
    <text evidence="6">Belongs to the ABC-4 integral membrane protein family.</text>
</comment>
<comment type="subcellular location">
    <subcellularLocation>
        <location evidence="1">Cell membrane</location>
        <topology evidence="1">Multi-pass membrane protein</topology>
    </subcellularLocation>
</comment>
<dbReference type="GO" id="GO:0022857">
    <property type="term" value="F:transmembrane transporter activity"/>
    <property type="evidence" value="ECO:0007669"/>
    <property type="project" value="TreeGrafter"/>
</dbReference>
<dbReference type="GO" id="GO:0005886">
    <property type="term" value="C:plasma membrane"/>
    <property type="evidence" value="ECO:0007669"/>
    <property type="project" value="UniProtKB-SubCell"/>
</dbReference>
<evidence type="ECO:0000313" key="9">
    <source>
        <dbReference type="EMBL" id="SVA91385.1"/>
    </source>
</evidence>
<accession>A0A381ZQ55</accession>
<feature type="transmembrane region" description="Helical" evidence="7">
    <location>
        <begin position="362"/>
        <end position="386"/>
    </location>
</feature>
<dbReference type="EMBL" id="UINC01022218">
    <property type="protein sequence ID" value="SVA91385.1"/>
    <property type="molecule type" value="Genomic_DNA"/>
</dbReference>
<reference evidence="9" key="1">
    <citation type="submission" date="2018-05" db="EMBL/GenBank/DDBJ databases">
        <authorList>
            <person name="Lanie J.A."/>
            <person name="Ng W.-L."/>
            <person name="Kazmierczak K.M."/>
            <person name="Andrzejewski T.M."/>
            <person name="Davidsen T.M."/>
            <person name="Wayne K.J."/>
            <person name="Tettelin H."/>
            <person name="Glass J.I."/>
            <person name="Rusch D."/>
            <person name="Podicherti R."/>
            <person name="Tsui H.-C.T."/>
            <person name="Winkler M.E."/>
        </authorList>
    </citation>
    <scope>NUCLEOTIDE SEQUENCE</scope>
</reference>
<protein>
    <recommendedName>
        <fullName evidence="8">ABC3 transporter permease C-terminal domain-containing protein</fullName>
    </recommendedName>
</protein>